<dbReference type="EMBL" id="SBII01000023">
    <property type="protein sequence ID" value="RWW91614.1"/>
    <property type="molecule type" value="Genomic_DNA"/>
</dbReference>
<dbReference type="Gene3D" id="2.40.128.270">
    <property type="match status" value="1"/>
</dbReference>
<dbReference type="Proteomes" id="UP000287527">
    <property type="component" value="Unassembled WGS sequence"/>
</dbReference>
<name>A0A3S3S6V7_9FLAO</name>
<dbReference type="OrthoDB" id="880459at2"/>
<gene>
    <name evidence="2" type="ORF">EPI11_18785</name>
</gene>
<protein>
    <submittedName>
        <fullName evidence="2">META domain-containing protein</fullName>
    </submittedName>
</protein>
<accession>A0A3S3S6V7</accession>
<evidence type="ECO:0000313" key="3">
    <source>
        <dbReference type="Proteomes" id="UP000287527"/>
    </source>
</evidence>
<reference evidence="2 3" key="1">
    <citation type="submission" date="2019-01" db="EMBL/GenBank/DDBJ databases">
        <title>Flavobacterium sp. nov.,isolated from freshwater.</title>
        <authorList>
            <person name="Zhang R."/>
            <person name="Du Z.-J."/>
        </authorList>
    </citation>
    <scope>NUCLEOTIDE SEQUENCE [LARGE SCALE GENOMIC DNA]</scope>
    <source>
        <strain evidence="2 3">1E403</strain>
    </source>
</reference>
<dbReference type="InterPro" id="IPR005184">
    <property type="entry name" value="DUF306_Meta_HslJ"/>
</dbReference>
<keyword evidence="3" id="KW-1185">Reference proteome</keyword>
<dbReference type="InterPro" id="IPR038670">
    <property type="entry name" value="HslJ-like_sf"/>
</dbReference>
<sequence length="140" mass="15988">MKQHSIYFVLMLSIIFSCESVKTPSAIPAELKDPKKVWALTYITSPRIAFDGLYPNQKPRVTFNLNSNEINGFTSCNSFSSRIKINGDFISINSPLQTIMICQGAGENTFVNLLNKIDRYHIKEGKLEFLNNEIVMMRFE</sequence>
<dbReference type="Pfam" id="PF03724">
    <property type="entry name" value="META"/>
    <property type="match status" value="1"/>
</dbReference>
<evidence type="ECO:0000259" key="1">
    <source>
        <dbReference type="Pfam" id="PF03724"/>
    </source>
</evidence>
<dbReference type="RefSeq" id="WP_128391530.1">
    <property type="nucleotide sequence ID" value="NZ_SBII01000023.1"/>
</dbReference>
<organism evidence="2 3">
    <name type="scientific">Flavobacterium cerinum</name>
    <dbReference type="NCBI Taxonomy" id="2502784"/>
    <lineage>
        <taxon>Bacteria</taxon>
        <taxon>Pseudomonadati</taxon>
        <taxon>Bacteroidota</taxon>
        <taxon>Flavobacteriia</taxon>
        <taxon>Flavobacteriales</taxon>
        <taxon>Flavobacteriaceae</taxon>
        <taxon>Flavobacterium</taxon>
    </lineage>
</organism>
<proteinExistence type="predicted"/>
<dbReference type="AlphaFoldDB" id="A0A3S3S6V7"/>
<dbReference type="PROSITE" id="PS51257">
    <property type="entry name" value="PROKAR_LIPOPROTEIN"/>
    <property type="match status" value="1"/>
</dbReference>
<comment type="caution">
    <text evidence="2">The sequence shown here is derived from an EMBL/GenBank/DDBJ whole genome shotgun (WGS) entry which is preliminary data.</text>
</comment>
<evidence type="ECO:0000313" key="2">
    <source>
        <dbReference type="EMBL" id="RWW91614.1"/>
    </source>
</evidence>
<feature type="domain" description="DUF306" evidence="1">
    <location>
        <begin position="55"/>
        <end position="138"/>
    </location>
</feature>